<evidence type="ECO:0000313" key="5">
    <source>
        <dbReference type="Proteomes" id="UP000799766"/>
    </source>
</evidence>
<feature type="domain" description="Zn(2)-C6 fungal-type" evidence="3">
    <location>
        <begin position="10"/>
        <end position="38"/>
    </location>
</feature>
<dbReference type="InterPro" id="IPR036864">
    <property type="entry name" value="Zn2-C6_fun-type_DNA-bd_sf"/>
</dbReference>
<name>A0A6A6P0X4_9PEZI</name>
<dbReference type="GO" id="GO:0008270">
    <property type="term" value="F:zinc ion binding"/>
    <property type="evidence" value="ECO:0007669"/>
    <property type="project" value="InterPro"/>
</dbReference>
<proteinExistence type="predicted"/>
<dbReference type="PANTHER" id="PTHR38791">
    <property type="entry name" value="ZN(II)2CYS6 TRANSCRIPTION FACTOR (EUROFUNG)-RELATED-RELATED"/>
    <property type="match status" value="1"/>
</dbReference>
<dbReference type="OrthoDB" id="4491390at2759"/>
<dbReference type="CDD" id="cd00067">
    <property type="entry name" value="GAL4"/>
    <property type="match status" value="1"/>
</dbReference>
<dbReference type="InterPro" id="IPR021858">
    <property type="entry name" value="Fun_TF"/>
</dbReference>
<evidence type="ECO:0000259" key="3">
    <source>
        <dbReference type="PROSITE" id="PS50048"/>
    </source>
</evidence>
<accession>A0A6A6P0X4</accession>
<evidence type="ECO:0000256" key="1">
    <source>
        <dbReference type="ARBA" id="ARBA00023242"/>
    </source>
</evidence>
<dbReference type="InterPro" id="IPR053175">
    <property type="entry name" value="DHMBA_Reg_Transcription_Factor"/>
</dbReference>
<dbReference type="AlphaFoldDB" id="A0A6A6P0X4"/>
<dbReference type="PROSITE" id="PS50048">
    <property type="entry name" value="ZN2_CY6_FUNGAL_2"/>
    <property type="match status" value="1"/>
</dbReference>
<dbReference type="Pfam" id="PF11951">
    <property type="entry name" value="Fungal_trans_2"/>
    <property type="match status" value="1"/>
</dbReference>
<dbReference type="PROSITE" id="PS00463">
    <property type="entry name" value="ZN2_CY6_FUNGAL_1"/>
    <property type="match status" value="1"/>
</dbReference>
<protein>
    <recommendedName>
        <fullName evidence="3">Zn(2)-C6 fungal-type domain-containing protein</fullName>
    </recommendedName>
</protein>
<feature type="region of interest" description="Disordered" evidence="2">
    <location>
        <begin position="60"/>
        <end position="96"/>
    </location>
</feature>
<evidence type="ECO:0000256" key="2">
    <source>
        <dbReference type="SAM" id="MobiDB-lite"/>
    </source>
</evidence>
<organism evidence="4 5">
    <name type="scientific">Lineolata rhizophorae</name>
    <dbReference type="NCBI Taxonomy" id="578093"/>
    <lineage>
        <taxon>Eukaryota</taxon>
        <taxon>Fungi</taxon>
        <taxon>Dikarya</taxon>
        <taxon>Ascomycota</taxon>
        <taxon>Pezizomycotina</taxon>
        <taxon>Dothideomycetes</taxon>
        <taxon>Dothideomycetes incertae sedis</taxon>
        <taxon>Lineolatales</taxon>
        <taxon>Lineolataceae</taxon>
        <taxon>Lineolata</taxon>
    </lineage>
</organism>
<gene>
    <name evidence="4" type="ORF">BDY21DRAFT_285624</name>
</gene>
<reference evidence="4" key="1">
    <citation type="journal article" date="2020" name="Stud. Mycol.">
        <title>101 Dothideomycetes genomes: a test case for predicting lifestyles and emergence of pathogens.</title>
        <authorList>
            <person name="Haridas S."/>
            <person name="Albert R."/>
            <person name="Binder M."/>
            <person name="Bloem J."/>
            <person name="Labutti K."/>
            <person name="Salamov A."/>
            <person name="Andreopoulos B."/>
            <person name="Baker S."/>
            <person name="Barry K."/>
            <person name="Bills G."/>
            <person name="Bluhm B."/>
            <person name="Cannon C."/>
            <person name="Castanera R."/>
            <person name="Culley D."/>
            <person name="Daum C."/>
            <person name="Ezra D."/>
            <person name="Gonzalez J."/>
            <person name="Henrissat B."/>
            <person name="Kuo A."/>
            <person name="Liang C."/>
            <person name="Lipzen A."/>
            <person name="Lutzoni F."/>
            <person name="Magnuson J."/>
            <person name="Mondo S."/>
            <person name="Nolan M."/>
            <person name="Ohm R."/>
            <person name="Pangilinan J."/>
            <person name="Park H.-J."/>
            <person name="Ramirez L."/>
            <person name="Alfaro M."/>
            <person name="Sun H."/>
            <person name="Tritt A."/>
            <person name="Yoshinaga Y."/>
            <person name="Zwiers L.-H."/>
            <person name="Turgeon B."/>
            <person name="Goodwin S."/>
            <person name="Spatafora J."/>
            <person name="Crous P."/>
            <person name="Grigoriev I."/>
        </authorList>
    </citation>
    <scope>NUCLEOTIDE SEQUENCE</scope>
    <source>
        <strain evidence="4">ATCC 16933</strain>
    </source>
</reference>
<dbReference type="SUPFAM" id="SSF57701">
    <property type="entry name" value="Zn2/Cys6 DNA-binding domain"/>
    <property type="match status" value="1"/>
</dbReference>
<dbReference type="Pfam" id="PF00172">
    <property type="entry name" value="Zn_clus"/>
    <property type="match status" value="1"/>
</dbReference>
<dbReference type="SMART" id="SM00066">
    <property type="entry name" value="GAL4"/>
    <property type="match status" value="1"/>
</dbReference>
<sequence length="584" mass="65195">MVYCGKPSRGCQTCKSRRIKCDEIRPSCTQCNRTGRTCPGYPDEFDLIFRDENAAVARRARKASAAKTSSSPGSSSSRSVSKSPILRGGRERAKSPSPCIACRIAGRTRCPSGQHGSDSENSSPFYSKRDLVRTLGQSSVEPSEDILAQAFNWFLKLSVPTNVSPSPEVQATAFFFKNFVLLPQEPESCRGFLDLLVPIYNQAGANSPLHSATHALALATLSNYPGRNILMKEARTKYGQALQEVGAAIQDPVQSKMDETIMSVLLFSLYETSMDNSDEHSTASWAHHVDGAVALTKLRGVEQFDNQQSLSVFRAVRVMMLTRCIQQGRPVDEFPGPMGWRTDDPTEGNTANRLTILSISLPSVRWRAKQILSQPYSEELEPQVLGLLEEARNVDADLENWWATLPPNWHYKVQSVNTEMPANLATADQWPGPVHIYEDIFLTNIVNDYRVTRIFCQMVIRSCAAWVLQARPSDELFTAYNDFGAFLIQQMVDEICASVPYHMHVGLRMRAMATGQEESATKALGGYFLVWPLYVSANTDCISDKQREWLWGRLFNIGRTFGLRQAQVMTMARRNVLTCGPSYP</sequence>
<feature type="compositionally biased region" description="Low complexity" evidence="2">
    <location>
        <begin position="65"/>
        <end position="83"/>
    </location>
</feature>
<keyword evidence="1" id="KW-0539">Nucleus</keyword>
<dbReference type="EMBL" id="MU001680">
    <property type="protein sequence ID" value="KAF2457650.1"/>
    <property type="molecule type" value="Genomic_DNA"/>
</dbReference>
<dbReference type="Proteomes" id="UP000799766">
    <property type="component" value="Unassembled WGS sequence"/>
</dbReference>
<dbReference type="GO" id="GO:0000981">
    <property type="term" value="F:DNA-binding transcription factor activity, RNA polymerase II-specific"/>
    <property type="evidence" value="ECO:0007669"/>
    <property type="project" value="InterPro"/>
</dbReference>
<dbReference type="CDD" id="cd12148">
    <property type="entry name" value="fungal_TF_MHR"/>
    <property type="match status" value="1"/>
</dbReference>
<evidence type="ECO:0000313" key="4">
    <source>
        <dbReference type="EMBL" id="KAF2457650.1"/>
    </source>
</evidence>
<keyword evidence="5" id="KW-1185">Reference proteome</keyword>
<dbReference type="Gene3D" id="4.10.240.10">
    <property type="entry name" value="Zn(2)-C6 fungal-type DNA-binding domain"/>
    <property type="match status" value="1"/>
</dbReference>
<dbReference type="InterPro" id="IPR001138">
    <property type="entry name" value="Zn2Cys6_DnaBD"/>
</dbReference>
<dbReference type="PANTHER" id="PTHR38791:SF13">
    <property type="entry name" value="ZN(2)-C6 FUNGAL-TYPE DOMAIN-CONTAINING PROTEIN"/>
    <property type="match status" value="1"/>
</dbReference>